<dbReference type="Proteomes" id="UP001524642">
    <property type="component" value="Unassembled WGS sequence"/>
</dbReference>
<protein>
    <submittedName>
        <fullName evidence="1">Uncharacterized protein</fullName>
    </submittedName>
</protein>
<name>A0ABT1WXP7_9PROT</name>
<accession>A0ABT1WXP7</accession>
<dbReference type="EMBL" id="JANJOU010000001">
    <property type="protein sequence ID" value="MCR0980615.1"/>
    <property type="molecule type" value="Genomic_DNA"/>
</dbReference>
<evidence type="ECO:0000313" key="2">
    <source>
        <dbReference type="Proteomes" id="UP001524642"/>
    </source>
</evidence>
<keyword evidence="2" id="KW-1185">Reference proteome</keyword>
<organism evidence="1 2">
    <name type="scientific">Roseomonas populi</name>
    <dbReference type="NCBI Taxonomy" id="3121582"/>
    <lineage>
        <taxon>Bacteria</taxon>
        <taxon>Pseudomonadati</taxon>
        <taxon>Pseudomonadota</taxon>
        <taxon>Alphaproteobacteria</taxon>
        <taxon>Acetobacterales</taxon>
        <taxon>Roseomonadaceae</taxon>
        <taxon>Roseomonas</taxon>
    </lineage>
</organism>
<proteinExistence type="predicted"/>
<reference evidence="1 2" key="1">
    <citation type="submission" date="2022-06" db="EMBL/GenBank/DDBJ databases">
        <title>Roseomonas CN29.</title>
        <authorList>
            <person name="Cheng Y."/>
            <person name="He X."/>
        </authorList>
    </citation>
    <scope>NUCLEOTIDE SEQUENCE [LARGE SCALE GENOMIC DNA]</scope>
    <source>
        <strain evidence="1 2">CN29</strain>
    </source>
</reference>
<gene>
    <name evidence="1" type="ORF">NRP21_00960</name>
</gene>
<dbReference type="RefSeq" id="WP_257714297.1">
    <property type="nucleotide sequence ID" value="NZ_JANJOU010000001.1"/>
</dbReference>
<sequence length="131" mass="13422">MAHAIEAAGKSFVQASDYKAESLHAAGGAPKVVLACGPQGPPEPGLPAIALMNAGIAMPPEIRAICGQESFTVKASDVPSSGDDWQHDFAFDRTENLAILADLRGGGCRERGAAHAAQGTAGRQAAMLEAR</sequence>
<evidence type="ECO:0000313" key="1">
    <source>
        <dbReference type="EMBL" id="MCR0980615.1"/>
    </source>
</evidence>
<comment type="caution">
    <text evidence="1">The sequence shown here is derived from an EMBL/GenBank/DDBJ whole genome shotgun (WGS) entry which is preliminary data.</text>
</comment>